<dbReference type="InterPro" id="IPR025962">
    <property type="entry name" value="SdpI/YhfL"/>
</dbReference>
<dbReference type="EMBL" id="CP002207">
    <property type="protein sequence ID" value="ADP31329.1"/>
    <property type="molecule type" value="Genomic_DNA"/>
</dbReference>
<feature type="transmembrane region" description="Helical" evidence="1">
    <location>
        <begin position="77"/>
        <end position="96"/>
    </location>
</feature>
<protein>
    <submittedName>
        <fullName evidence="2">SdpC immunity factor</fullName>
    </submittedName>
</protein>
<dbReference type="RefSeq" id="WP_004430600.1">
    <property type="nucleotide sequence ID" value="NC_014639.1"/>
</dbReference>
<evidence type="ECO:0000313" key="3">
    <source>
        <dbReference type="Proteomes" id="UP000006867"/>
    </source>
</evidence>
<feature type="transmembrane region" description="Helical" evidence="1">
    <location>
        <begin position="53"/>
        <end position="71"/>
    </location>
</feature>
<keyword evidence="1" id="KW-1133">Transmembrane helix</keyword>
<accession>A0ABN3Z7K0</accession>
<evidence type="ECO:0000313" key="2">
    <source>
        <dbReference type="EMBL" id="ADP31329.1"/>
    </source>
</evidence>
<proteinExistence type="predicted"/>
<reference evidence="2 3" key="1">
    <citation type="journal article" date="2011" name="Front. Microbiol.">
        <title>Genomic signatures of strain selection and enhancement in Bacillus atrophaeus var. globigii, a historical biowarfare simulant.</title>
        <authorList>
            <person name="Gibbons H.S."/>
            <person name="Broomall S.M."/>
            <person name="McNew L.A."/>
            <person name="Daligault H."/>
            <person name="Chapman C."/>
            <person name="Bruce D."/>
            <person name="Karavis M."/>
            <person name="Krepps M."/>
            <person name="McGregor P.A."/>
            <person name="Hong C."/>
            <person name="Park K.H."/>
            <person name="Akmal A."/>
            <person name="Feldman A."/>
            <person name="Lin J.S."/>
            <person name="Chang W.E."/>
            <person name="Higgs B.W."/>
            <person name="Demirev P."/>
            <person name="Lindquist J."/>
            <person name="Liem A."/>
            <person name="Fochler E."/>
            <person name="Read T.D."/>
            <person name="Tapia R."/>
            <person name="Johnson S."/>
            <person name="Bishop-Lilly K.A."/>
            <person name="Detter C."/>
            <person name="Han C."/>
            <person name="Sozhamannan S."/>
            <person name="Rosenzweig C.N."/>
            <person name="Skowronski E.W."/>
        </authorList>
    </citation>
    <scope>NUCLEOTIDE SEQUENCE [LARGE SCALE GENOMIC DNA]</scope>
    <source>
        <strain evidence="2 3">1942</strain>
    </source>
</reference>
<keyword evidence="3" id="KW-1185">Reference proteome</keyword>
<name>A0ABN3Z7K0_BACA1</name>
<organism evidence="2 3">
    <name type="scientific">Bacillus atrophaeus (strain 1942)</name>
    <dbReference type="NCBI Taxonomy" id="720555"/>
    <lineage>
        <taxon>Bacteria</taxon>
        <taxon>Bacillati</taxon>
        <taxon>Bacillota</taxon>
        <taxon>Bacilli</taxon>
        <taxon>Bacillales</taxon>
        <taxon>Bacillaceae</taxon>
        <taxon>Bacillus</taxon>
    </lineage>
</organism>
<keyword evidence="1" id="KW-0472">Membrane</keyword>
<gene>
    <name evidence="2" type="ordered locus">BATR1942_01855</name>
</gene>
<dbReference type="Pfam" id="PF13630">
    <property type="entry name" value="SdpI"/>
    <property type="match status" value="1"/>
</dbReference>
<sequence length="115" mass="12800">MIGLIGGGLMVIAGFLVKCFPPRHINSLYGYRTRLSMSEDTLWKEGNRYSANVMLISGLFVMGAGFMSDIILGPETVINIILQFIYLLIACSLIFFTTQTRLKKLKHGGETDGRH</sequence>
<evidence type="ECO:0000256" key="1">
    <source>
        <dbReference type="SAM" id="Phobius"/>
    </source>
</evidence>
<keyword evidence="1" id="KW-0812">Transmembrane</keyword>
<dbReference type="Proteomes" id="UP000006867">
    <property type="component" value="Chromosome"/>
</dbReference>